<keyword evidence="1" id="KW-1133">Transmembrane helix</keyword>
<protein>
    <submittedName>
        <fullName evidence="2">Uncharacterized protein</fullName>
    </submittedName>
</protein>
<evidence type="ECO:0000313" key="3">
    <source>
        <dbReference type="Proteomes" id="UP001140453"/>
    </source>
</evidence>
<comment type="caution">
    <text evidence="2">The sequence shown here is derived from an EMBL/GenBank/DDBJ whole genome shotgun (WGS) entry which is preliminary data.</text>
</comment>
<feature type="transmembrane region" description="Helical" evidence="1">
    <location>
        <begin position="41"/>
        <end position="64"/>
    </location>
</feature>
<keyword evidence="1" id="KW-0812">Transmembrane</keyword>
<keyword evidence="1" id="KW-0472">Membrane</keyword>
<dbReference type="EMBL" id="JAPEVB010000005">
    <property type="protein sequence ID" value="KAJ4387615.1"/>
    <property type="molecule type" value="Genomic_DNA"/>
</dbReference>
<gene>
    <name evidence="2" type="ORF">N0V93_008211</name>
</gene>
<accession>A0A9W9CTH4</accession>
<proteinExistence type="predicted"/>
<keyword evidence="3" id="KW-1185">Reference proteome</keyword>
<dbReference type="AlphaFoldDB" id="A0A9W9CTH4"/>
<evidence type="ECO:0000256" key="1">
    <source>
        <dbReference type="SAM" id="Phobius"/>
    </source>
</evidence>
<sequence length="96" mass="10361">MAVEFSTSGLILFIFTIFFNVVCGIFILLRILAIRVSRREFYIDDGFIVFAYANVVALGGVAIWSCVNGLGKSAAVLTEYEIGAAAKVRDASDSVS</sequence>
<dbReference type="OrthoDB" id="10017208at2759"/>
<feature type="transmembrane region" description="Helical" evidence="1">
    <location>
        <begin position="6"/>
        <end position="29"/>
    </location>
</feature>
<dbReference type="Proteomes" id="UP001140453">
    <property type="component" value="Unassembled WGS sequence"/>
</dbReference>
<name>A0A9W9CTH4_9PEZI</name>
<organism evidence="2 3">
    <name type="scientific">Gnomoniopsis smithogilvyi</name>
    <dbReference type="NCBI Taxonomy" id="1191159"/>
    <lineage>
        <taxon>Eukaryota</taxon>
        <taxon>Fungi</taxon>
        <taxon>Dikarya</taxon>
        <taxon>Ascomycota</taxon>
        <taxon>Pezizomycotina</taxon>
        <taxon>Sordariomycetes</taxon>
        <taxon>Sordariomycetidae</taxon>
        <taxon>Diaporthales</taxon>
        <taxon>Gnomoniaceae</taxon>
        <taxon>Gnomoniopsis</taxon>
    </lineage>
</organism>
<evidence type="ECO:0000313" key="2">
    <source>
        <dbReference type="EMBL" id="KAJ4387615.1"/>
    </source>
</evidence>
<reference evidence="2" key="1">
    <citation type="submission" date="2022-10" db="EMBL/GenBank/DDBJ databases">
        <title>Tapping the CABI collections for fungal endophytes: first genome assemblies for Collariella, Neodidymelliopsis, Ascochyta clinopodiicola, Didymella pomorum, Didymosphaeria variabile, Neocosmospora piperis and Neocucurbitaria cava.</title>
        <authorList>
            <person name="Hill R."/>
        </authorList>
    </citation>
    <scope>NUCLEOTIDE SEQUENCE</scope>
    <source>
        <strain evidence="2">IMI 355082</strain>
    </source>
</reference>